<protein>
    <submittedName>
        <fullName evidence="2">Uncharacterized protein</fullName>
    </submittedName>
</protein>
<name>A0ABR0PD66_GOSAR</name>
<evidence type="ECO:0000256" key="1">
    <source>
        <dbReference type="SAM" id="MobiDB-lite"/>
    </source>
</evidence>
<accession>A0ABR0PD66</accession>
<sequence>MCVFRDTSVSSILRLDANTNTDTNINTQAVTNANTNVDTNADVFANNNYSQILYATKLCDIVRMTLHSTMEEGDEDKDKDKGGDEDEDEG</sequence>
<organism evidence="2 3">
    <name type="scientific">Gossypium arboreum</name>
    <name type="common">Tree cotton</name>
    <name type="synonym">Gossypium nanking</name>
    <dbReference type="NCBI Taxonomy" id="29729"/>
    <lineage>
        <taxon>Eukaryota</taxon>
        <taxon>Viridiplantae</taxon>
        <taxon>Streptophyta</taxon>
        <taxon>Embryophyta</taxon>
        <taxon>Tracheophyta</taxon>
        <taxon>Spermatophyta</taxon>
        <taxon>Magnoliopsida</taxon>
        <taxon>eudicotyledons</taxon>
        <taxon>Gunneridae</taxon>
        <taxon>Pentapetalae</taxon>
        <taxon>rosids</taxon>
        <taxon>malvids</taxon>
        <taxon>Malvales</taxon>
        <taxon>Malvaceae</taxon>
        <taxon>Malvoideae</taxon>
        <taxon>Gossypium</taxon>
    </lineage>
</organism>
<keyword evidence="3" id="KW-1185">Reference proteome</keyword>
<dbReference type="EMBL" id="JARKNE010000007">
    <property type="protein sequence ID" value="KAK5819232.1"/>
    <property type="molecule type" value="Genomic_DNA"/>
</dbReference>
<gene>
    <name evidence="2" type="ORF">PVK06_024207</name>
</gene>
<evidence type="ECO:0000313" key="3">
    <source>
        <dbReference type="Proteomes" id="UP001358586"/>
    </source>
</evidence>
<comment type="caution">
    <text evidence="2">The sequence shown here is derived from an EMBL/GenBank/DDBJ whole genome shotgun (WGS) entry which is preliminary data.</text>
</comment>
<proteinExistence type="predicted"/>
<evidence type="ECO:0000313" key="2">
    <source>
        <dbReference type="EMBL" id="KAK5819232.1"/>
    </source>
</evidence>
<dbReference type="Proteomes" id="UP001358586">
    <property type="component" value="Chromosome 7"/>
</dbReference>
<reference evidence="2 3" key="1">
    <citation type="submission" date="2023-03" db="EMBL/GenBank/DDBJ databases">
        <title>WGS of Gossypium arboreum.</title>
        <authorList>
            <person name="Yu D."/>
        </authorList>
    </citation>
    <scope>NUCLEOTIDE SEQUENCE [LARGE SCALE GENOMIC DNA]</scope>
    <source>
        <tissue evidence="2">Leaf</tissue>
    </source>
</reference>
<feature type="region of interest" description="Disordered" evidence="1">
    <location>
        <begin position="68"/>
        <end position="90"/>
    </location>
</feature>